<proteinExistence type="predicted"/>
<name>A0A0F9E1K4_9ZZZZ</name>
<evidence type="ECO:0000313" key="1">
    <source>
        <dbReference type="EMBL" id="KKL67869.1"/>
    </source>
</evidence>
<gene>
    <name evidence="1" type="ORF">LCGC14_2130700</name>
</gene>
<comment type="caution">
    <text evidence="1">The sequence shown here is derived from an EMBL/GenBank/DDBJ whole genome shotgun (WGS) entry which is preliminary data.</text>
</comment>
<protein>
    <submittedName>
        <fullName evidence="1">Uncharacterized protein</fullName>
    </submittedName>
</protein>
<feature type="non-terminal residue" evidence="1">
    <location>
        <position position="1"/>
    </location>
</feature>
<sequence>GPGSCGGPDYGKGGYGIDPEKSAAFFKETLKLRKELHEKMFELKEAYFSGDEEKTEKLSKEAEEISEKIFKAAEKHEVPFGRGYGGHMGPGSGGHMGSGYGGHMGSGYGGHMGPGYGGHMGPGYGGHMGPGYGGHMGGWR</sequence>
<reference evidence="1" key="1">
    <citation type="journal article" date="2015" name="Nature">
        <title>Complex archaea that bridge the gap between prokaryotes and eukaryotes.</title>
        <authorList>
            <person name="Spang A."/>
            <person name="Saw J.H."/>
            <person name="Jorgensen S.L."/>
            <person name="Zaremba-Niedzwiedzka K."/>
            <person name="Martijn J."/>
            <person name="Lind A.E."/>
            <person name="van Eijk R."/>
            <person name="Schleper C."/>
            <person name="Guy L."/>
            <person name="Ettema T.J."/>
        </authorList>
    </citation>
    <scope>NUCLEOTIDE SEQUENCE</scope>
</reference>
<dbReference type="EMBL" id="LAZR01026720">
    <property type="protein sequence ID" value="KKL67869.1"/>
    <property type="molecule type" value="Genomic_DNA"/>
</dbReference>
<dbReference type="AlphaFoldDB" id="A0A0F9E1K4"/>
<dbReference type="Gene3D" id="1.20.120.1490">
    <property type="match status" value="1"/>
</dbReference>
<accession>A0A0F9E1K4</accession>
<organism evidence="1">
    <name type="scientific">marine sediment metagenome</name>
    <dbReference type="NCBI Taxonomy" id="412755"/>
    <lineage>
        <taxon>unclassified sequences</taxon>
        <taxon>metagenomes</taxon>
        <taxon>ecological metagenomes</taxon>
    </lineage>
</organism>